<evidence type="ECO:0000259" key="2">
    <source>
        <dbReference type="Pfam" id="PF13456"/>
    </source>
</evidence>
<dbReference type="InterPro" id="IPR044730">
    <property type="entry name" value="RNase_H-like_dom_plant"/>
</dbReference>
<feature type="region of interest" description="Disordered" evidence="1">
    <location>
        <begin position="36"/>
        <end position="58"/>
    </location>
</feature>
<sequence length="210" mass="23691">MWQTWKARNERIFKGILPWPPSTIQKAQIAQNQWSTCPRKMKDPPPQPQHNPPLDTSYPPPSTHDFEIHCDGSFFSESQEAAFGIVVTNCHGQVCDGKAETMQCFSPLEAEAKALWEGTRLAASLSTSCRIVSDCLTLIKALAGSKEIWPWRAAVWINHIKRLASIHPGLRFDYTNRKSNSKANWVARSCAKKQLPTEWIQVLDVIAPLL</sequence>
<accession>A0AAV2F4Y7</accession>
<dbReference type="PANTHER" id="PTHR47723:SF24">
    <property type="entry name" value="RNASE H TYPE-1 DOMAIN-CONTAINING PROTEIN"/>
    <property type="match status" value="1"/>
</dbReference>
<dbReference type="GO" id="GO:0004523">
    <property type="term" value="F:RNA-DNA hybrid ribonuclease activity"/>
    <property type="evidence" value="ECO:0007669"/>
    <property type="project" value="InterPro"/>
</dbReference>
<dbReference type="Proteomes" id="UP001497516">
    <property type="component" value="Chromosome 6"/>
</dbReference>
<dbReference type="EMBL" id="OZ034819">
    <property type="protein sequence ID" value="CAL1393321.1"/>
    <property type="molecule type" value="Genomic_DNA"/>
</dbReference>
<dbReference type="SUPFAM" id="SSF53098">
    <property type="entry name" value="Ribonuclease H-like"/>
    <property type="match status" value="1"/>
</dbReference>
<evidence type="ECO:0000256" key="1">
    <source>
        <dbReference type="SAM" id="MobiDB-lite"/>
    </source>
</evidence>
<dbReference type="InterPro" id="IPR036397">
    <property type="entry name" value="RNaseH_sf"/>
</dbReference>
<gene>
    <name evidence="3" type="ORF">LTRI10_LOCUS33906</name>
</gene>
<evidence type="ECO:0000313" key="3">
    <source>
        <dbReference type="EMBL" id="CAL1393321.1"/>
    </source>
</evidence>
<protein>
    <recommendedName>
        <fullName evidence="2">RNase H type-1 domain-containing protein</fullName>
    </recommendedName>
</protein>
<dbReference type="AlphaFoldDB" id="A0AAV2F4Y7"/>
<feature type="domain" description="RNase H type-1" evidence="2">
    <location>
        <begin position="70"/>
        <end position="190"/>
    </location>
</feature>
<dbReference type="Pfam" id="PF13456">
    <property type="entry name" value="RVT_3"/>
    <property type="match status" value="1"/>
</dbReference>
<organism evidence="3 4">
    <name type="scientific">Linum trigynum</name>
    <dbReference type="NCBI Taxonomy" id="586398"/>
    <lineage>
        <taxon>Eukaryota</taxon>
        <taxon>Viridiplantae</taxon>
        <taxon>Streptophyta</taxon>
        <taxon>Embryophyta</taxon>
        <taxon>Tracheophyta</taxon>
        <taxon>Spermatophyta</taxon>
        <taxon>Magnoliopsida</taxon>
        <taxon>eudicotyledons</taxon>
        <taxon>Gunneridae</taxon>
        <taxon>Pentapetalae</taxon>
        <taxon>rosids</taxon>
        <taxon>fabids</taxon>
        <taxon>Malpighiales</taxon>
        <taxon>Linaceae</taxon>
        <taxon>Linum</taxon>
    </lineage>
</organism>
<evidence type="ECO:0000313" key="4">
    <source>
        <dbReference type="Proteomes" id="UP001497516"/>
    </source>
</evidence>
<dbReference type="GO" id="GO:0003676">
    <property type="term" value="F:nucleic acid binding"/>
    <property type="evidence" value="ECO:0007669"/>
    <property type="project" value="InterPro"/>
</dbReference>
<dbReference type="Gene3D" id="3.30.420.10">
    <property type="entry name" value="Ribonuclease H-like superfamily/Ribonuclease H"/>
    <property type="match status" value="1"/>
</dbReference>
<reference evidence="3 4" key="1">
    <citation type="submission" date="2024-04" db="EMBL/GenBank/DDBJ databases">
        <authorList>
            <person name="Fracassetti M."/>
        </authorList>
    </citation>
    <scope>NUCLEOTIDE SEQUENCE [LARGE SCALE GENOMIC DNA]</scope>
</reference>
<keyword evidence="4" id="KW-1185">Reference proteome</keyword>
<name>A0AAV2F4Y7_9ROSI</name>
<dbReference type="CDD" id="cd06222">
    <property type="entry name" value="RNase_H_like"/>
    <property type="match status" value="1"/>
</dbReference>
<proteinExistence type="predicted"/>
<dbReference type="InterPro" id="IPR012337">
    <property type="entry name" value="RNaseH-like_sf"/>
</dbReference>
<dbReference type="PANTHER" id="PTHR47723">
    <property type="entry name" value="OS05G0353850 PROTEIN"/>
    <property type="match status" value="1"/>
</dbReference>
<dbReference type="InterPro" id="IPR053151">
    <property type="entry name" value="RNase_H-like"/>
</dbReference>
<dbReference type="InterPro" id="IPR002156">
    <property type="entry name" value="RNaseH_domain"/>
</dbReference>